<name>A0ABU1HH44_9GAMM</name>
<dbReference type="SUPFAM" id="SSF48371">
    <property type="entry name" value="ARM repeat"/>
    <property type="match status" value="1"/>
</dbReference>
<keyword evidence="1" id="KW-0472">Membrane</keyword>
<keyword evidence="1" id="KW-0812">Transmembrane</keyword>
<evidence type="ECO:0000256" key="1">
    <source>
        <dbReference type="SAM" id="Phobius"/>
    </source>
</evidence>
<evidence type="ECO:0000313" key="2">
    <source>
        <dbReference type="EMBL" id="MDR5906139.1"/>
    </source>
</evidence>
<dbReference type="InterPro" id="IPR011989">
    <property type="entry name" value="ARM-like"/>
</dbReference>
<proteinExistence type="predicted"/>
<keyword evidence="1" id="KW-1133">Transmembrane helix</keyword>
<dbReference type="Pfam" id="PF13646">
    <property type="entry name" value="HEAT_2"/>
    <property type="match status" value="1"/>
</dbReference>
<dbReference type="InterPro" id="IPR016024">
    <property type="entry name" value="ARM-type_fold"/>
</dbReference>
<sequence>MPFELGVVLAQLTSLPEDPALRLALYIAMALALLTLAVMAQVLVLAELATRREARRQAFIAAWRPHLAAWSMVPDTDSLPAAPHGRRERLWFLLLWSRMQRQLRGTARERLNELLGRLGMLGPVLGLLDSRAAHRRLVALSCLRYLGDAEQWPAVLPLLDSRNAAVSLAAAQALVAMDPAHAMQRIIPRVEERRDWALPRLEALCQQAGRQAVSEPLLAQLSASQGSIGRAVGLLAWAEPGQAAPWARRFLAELPADVQALDDEARDAALRSLGELRDPRDRELLMAYLDSESPALRLAALAALRRQAGADDVALFTPLLADPNWWVRQAAADALVALPGVDVATLTTLLETLADRYGQDALRRAMAEGGHE</sequence>
<keyword evidence="3" id="KW-1185">Reference proteome</keyword>
<gene>
    <name evidence="2" type="ORF">QC821_12720</name>
</gene>
<accession>A0ABU1HH44</accession>
<dbReference type="Proteomes" id="UP001251374">
    <property type="component" value="Unassembled WGS sequence"/>
</dbReference>
<feature type="transmembrane region" description="Helical" evidence="1">
    <location>
        <begin position="23"/>
        <end position="46"/>
    </location>
</feature>
<reference evidence="2 3" key="1">
    <citation type="submission" date="2023-04" db="EMBL/GenBank/DDBJ databases">
        <title>A long-awaited taxogenomic arrangement of the family Halomonadaceae.</title>
        <authorList>
            <person name="De La Haba R."/>
            <person name="Chuvochina M."/>
            <person name="Wittouck S."/>
            <person name="Arahal D.R."/>
            <person name="Sanchez-Porro C."/>
            <person name="Hugenholtz P."/>
            <person name="Ventosa A."/>
        </authorList>
    </citation>
    <scope>NUCLEOTIDE SEQUENCE [LARGE SCALE GENOMIC DNA]</scope>
    <source>
        <strain evidence="2 3">DSM 26770</strain>
    </source>
</reference>
<comment type="caution">
    <text evidence="2">The sequence shown here is derived from an EMBL/GenBank/DDBJ whole genome shotgun (WGS) entry which is preliminary data.</text>
</comment>
<dbReference type="Gene3D" id="1.25.10.10">
    <property type="entry name" value="Leucine-rich Repeat Variant"/>
    <property type="match status" value="2"/>
</dbReference>
<dbReference type="EMBL" id="JARWAM010000008">
    <property type="protein sequence ID" value="MDR5906139.1"/>
    <property type="molecule type" value="Genomic_DNA"/>
</dbReference>
<protein>
    <submittedName>
        <fullName evidence="2">HEAT repeat domain-containing protein</fullName>
    </submittedName>
</protein>
<organism evidence="2 3">
    <name type="scientific">Franzmannia qiaohouensis</name>
    <dbReference type="NCBI Taxonomy" id="1329370"/>
    <lineage>
        <taxon>Bacteria</taxon>
        <taxon>Pseudomonadati</taxon>
        <taxon>Pseudomonadota</taxon>
        <taxon>Gammaproteobacteria</taxon>
        <taxon>Oceanospirillales</taxon>
        <taxon>Halomonadaceae</taxon>
        <taxon>Franzmannia</taxon>
    </lineage>
</organism>
<dbReference type="RefSeq" id="WP_309721939.1">
    <property type="nucleotide sequence ID" value="NZ_JARWAM010000008.1"/>
</dbReference>
<evidence type="ECO:0000313" key="3">
    <source>
        <dbReference type="Proteomes" id="UP001251374"/>
    </source>
</evidence>